<evidence type="ECO:0000313" key="9">
    <source>
        <dbReference type="Proteomes" id="UP000266673"/>
    </source>
</evidence>
<evidence type="ECO:0000256" key="3">
    <source>
        <dbReference type="ARBA" id="ARBA00022777"/>
    </source>
</evidence>
<feature type="compositionally biased region" description="Polar residues" evidence="6">
    <location>
        <begin position="332"/>
        <end position="344"/>
    </location>
</feature>
<dbReference type="PROSITE" id="PS50011">
    <property type="entry name" value="PROTEIN_KINASE_DOM"/>
    <property type="match status" value="3"/>
</dbReference>
<comment type="caution">
    <text evidence="8">The sequence shown here is derived from an EMBL/GenBank/DDBJ whole genome shotgun (WGS) entry which is preliminary data.</text>
</comment>
<dbReference type="InterPro" id="IPR017441">
    <property type="entry name" value="Protein_kinase_ATP_BS"/>
</dbReference>
<name>A0A397U7P6_9GLOM</name>
<dbReference type="GO" id="GO:0005524">
    <property type="term" value="F:ATP binding"/>
    <property type="evidence" value="ECO:0007669"/>
    <property type="project" value="UniProtKB-UniRule"/>
</dbReference>
<evidence type="ECO:0000313" key="8">
    <source>
        <dbReference type="EMBL" id="RIB03333.1"/>
    </source>
</evidence>
<dbReference type="AlphaFoldDB" id="A0A397U7P6"/>
<organism evidence="8 9">
    <name type="scientific">Gigaspora rosea</name>
    <dbReference type="NCBI Taxonomy" id="44941"/>
    <lineage>
        <taxon>Eukaryota</taxon>
        <taxon>Fungi</taxon>
        <taxon>Fungi incertae sedis</taxon>
        <taxon>Mucoromycota</taxon>
        <taxon>Glomeromycotina</taxon>
        <taxon>Glomeromycetes</taxon>
        <taxon>Diversisporales</taxon>
        <taxon>Gigasporaceae</taxon>
        <taxon>Gigaspora</taxon>
    </lineage>
</organism>
<protein>
    <submittedName>
        <fullName evidence="8">Kinase-like domain-containing protein</fullName>
    </submittedName>
</protein>
<feature type="region of interest" description="Disordered" evidence="6">
    <location>
        <begin position="207"/>
        <end position="234"/>
    </location>
</feature>
<evidence type="ECO:0000259" key="7">
    <source>
        <dbReference type="PROSITE" id="PS50011"/>
    </source>
</evidence>
<proteinExistence type="predicted"/>
<dbReference type="PANTHER" id="PTHR44329">
    <property type="entry name" value="SERINE/THREONINE-PROTEIN KINASE TNNI3K-RELATED"/>
    <property type="match status" value="1"/>
</dbReference>
<dbReference type="Gene3D" id="1.10.510.10">
    <property type="entry name" value="Transferase(Phosphotransferase) domain 1"/>
    <property type="match status" value="3"/>
</dbReference>
<dbReference type="OrthoDB" id="10252171at2759"/>
<keyword evidence="4 5" id="KW-0067">ATP-binding</keyword>
<reference evidence="8 9" key="1">
    <citation type="submission" date="2018-06" db="EMBL/GenBank/DDBJ databases">
        <title>Comparative genomics reveals the genomic features of Rhizophagus irregularis, R. cerebriforme, R. diaphanum and Gigaspora rosea, and their symbiotic lifestyle signature.</title>
        <authorList>
            <person name="Morin E."/>
            <person name="San Clemente H."/>
            <person name="Chen E.C.H."/>
            <person name="De La Providencia I."/>
            <person name="Hainaut M."/>
            <person name="Kuo A."/>
            <person name="Kohler A."/>
            <person name="Murat C."/>
            <person name="Tang N."/>
            <person name="Roy S."/>
            <person name="Loubradou J."/>
            <person name="Henrissat B."/>
            <person name="Grigoriev I.V."/>
            <person name="Corradi N."/>
            <person name="Roux C."/>
            <person name="Martin F.M."/>
        </authorList>
    </citation>
    <scope>NUCLEOTIDE SEQUENCE [LARGE SCALE GENOMIC DNA]</scope>
    <source>
        <strain evidence="8 9">DAOM 194757</strain>
    </source>
</reference>
<dbReference type="Proteomes" id="UP000266673">
    <property type="component" value="Unassembled WGS sequence"/>
</dbReference>
<feature type="domain" description="Protein kinase" evidence="7">
    <location>
        <begin position="661"/>
        <end position="922"/>
    </location>
</feature>
<dbReference type="Pfam" id="PF00069">
    <property type="entry name" value="Pkinase"/>
    <property type="match status" value="1"/>
</dbReference>
<accession>A0A397U7P6</accession>
<feature type="domain" description="Protein kinase" evidence="7">
    <location>
        <begin position="1"/>
        <end position="168"/>
    </location>
</feature>
<feature type="region of interest" description="Disordered" evidence="6">
    <location>
        <begin position="319"/>
        <end position="355"/>
    </location>
</feature>
<feature type="domain" description="Protein kinase" evidence="7">
    <location>
        <begin position="387"/>
        <end position="647"/>
    </location>
</feature>
<dbReference type="GO" id="GO:0004674">
    <property type="term" value="F:protein serine/threonine kinase activity"/>
    <property type="evidence" value="ECO:0007669"/>
    <property type="project" value="TreeGrafter"/>
</dbReference>
<dbReference type="InterPro" id="IPR000719">
    <property type="entry name" value="Prot_kinase_dom"/>
</dbReference>
<dbReference type="InterPro" id="IPR051681">
    <property type="entry name" value="Ser/Thr_Kinases-Pseudokinases"/>
</dbReference>
<dbReference type="InterPro" id="IPR001245">
    <property type="entry name" value="Ser-Thr/Tyr_kinase_cat_dom"/>
</dbReference>
<dbReference type="PROSITE" id="PS00107">
    <property type="entry name" value="PROTEIN_KINASE_ATP"/>
    <property type="match status" value="2"/>
</dbReference>
<evidence type="ECO:0000256" key="4">
    <source>
        <dbReference type="ARBA" id="ARBA00022840"/>
    </source>
</evidence>
<dbReference type="PRINTS" id="PR00109">
    <property type="entry name" value="TYRKINASE"/>
</dbReference>
<dbReference type="EMBL" id="QKWP01002444">
    <property type="protein sequence ID" value="RIB03333.1"/>
    <property type="molecule type" value="Genomic_DNA"/>
</dbReference>
<feature type="binding site" evidence="5">
    <location>
        <position position="414"/>
    </location>
    <ligand>
        <name>ATP</name>
        <dbReference type="ChEBI" id="CHEBI:30616"/>
    </ligand>
</feature>
<keyword evidence="3 8" id="KW-0418">Kinase</keyword>
<dbReference type="InterPro" id="IPR011009">
    <property type="entry name" value="Kinase-like_dom_sf"/>
</dbReference>
<dbReference type="Gene3D" id="3.30.200.20">
    <property type="entry name" value="Phosphorylase Kinase, domain 1"/>
    <property type="match status" value="1"/>
</dbReference>
<dbReference type="SUPFAM" id="SSF56112">
    <property type="entry name" value="Protein kinase-like (PK-like)"/>
    <property type="match status" value="3"/>
</dbReference>
<feature type="binding site" evidence="5">
    <location>
        <position position="690"/>
    </location>
    <ligand>
        <name>ATP</name>
        <dbReference type="ChEBI" id="CHEBI:30616"/>
    </ligand>
</feature>
<evidence type="ECO:0000256" key="1">
    <source>
        <dbReference type="ARBA" id="ARBA00022679"/>
    </source>
</evidence>
<evidence type="ECO:0000256" key="5">
    <source>
        <dbReference type="PROSITE-ProRule" id="PRU10141"/>
    </source>
</evidence>
<dbReference type="Pfam" id="PF07714">
    <property type="entry name" value="PK_Tyr_Ser-Thr"/>
    <property type="match status" value="2"/>
</dbReference>
<keyword evidence="1" id="KW-0808">Transferase</keyword>
<gene>
    <name evidence="8" type="ORF">C2G38_2009037</name>
</gene>
<evidence type="ECO:0000256" key="6">
    <source>
        <dbReference type="SAM" id="MobiDB-lite"/>
    </source>
</evidence>
<dbReference type="STRING" id="44941.A0A397U7P6"/>
<evidence type="ECO:0000256" key="2">
    <source>
        <dbReference type="ARBA" id="ARBA00022741"/>
    </source>
</evidence>
<dbReference type="PANTHER" id="PTHR44329:SF288">
    <property type="entry name" value="MITOGEN-ACTIVATED PROTEIN KINASE KINASE KINASE 20"/>
    <property type="match status" value="1"/>
</dbReference>
<keyword evidence="2 5" id="KW-0547">Nucleotide-binding</keyword>
<keyword evidence="9" id="KW-1185">Reference proteome</keyword>
<sequence length="928" mass="106075">MANFAKLEWTDKLRIAKEIALGLLFLHNNNIIHRHLHSKNILIHQGQPKITDFGVSKNINEINSNSNVHGMPAYIEPQCFFSHKYRRNMKSDVYSLGIIFWEISSGRPPFSSFKPAPSLMVHIYQGNREVPIEGTPFQYVELYKKCWDVDPANRPETRVIFNVLRQIITSETLSQNNPSSENIENFDDFSISTSSPLYLYDHFEQSNETSATNRQSNDNEISASQQNHEASSPNHANLINLSSLTTNIDVQNTQSTKGHNSKISFQSIADERTSSNRYNEITSLSQQNNETSSSNHANFPSTKTSLSINLSSLAMNSGIQNTQSTKGHDSKVSSQLISDEGSSSNRDEISFSNQQDNDIQINTNIANDWYTTAVNDYKLEEINFYDIGIAEQVGNGAYGAVYRATYNSTEVAVKEVFITSDDSENIKVFINELKLHSRTIHSRIIQFYGISCDRDNETYYLVMEYAKGGTLRQYVKKPIFTCLDKMKLASQIVEGMVYLHSINIIHRDLHSKNILIHYGDVKIADFGLSKSLNSIASINNNIRGMIPYIDPQKLRNDEYILDKKSDVYSVGVLLWEISSCCIPFKGREEFAIFHQIANEGLREKPTKTMPDEYIKLYSECWREDPSDRPSMSQVFEMLKSIDLYPTLVNDFGLKEICYTDLGKKKKIGRGAFGIVYSTTCSSLNKMVAVKDVEISSDDDHETIKSFIHELKLHSQATHSRIIQFYGISRDQNSKLNCLVMEYAEGGTLQKYIQNKDLIWQERIRLAKQITEGIAYLHSIKIIHRDLHSKNVLIHYGDIKIADFGLSKNLNSTMTTKNSFFGIIPYIDPQKLYDEKYVLNEKSDIYSIGVLFWEISSRRIPFKNEGQSTLGFRIIQNLREKPIKGTPCQYIKLYSDCWEKDPLKRPPPLKILERLESIEHEPVYNGSDQ</sequence>